<dbReference type="AlphaFoldDB" id="A0A8T5VIR5"/>
<proteinExistence type="predicted"/>
<reference evidence="1" key="2">
    <citation type="submission" date="2022-04" db="EMBL/GenBank/DDBJ databases">
        <authorList>
            <person name="Bromfield E.S.P."/>
            <person name="Cloutier S."/>
        </authorList>
    </citation>
    <scope>NUCLEOTIDE SEQUENCE</scope>
    <source>
        <strain evidence="1">1S5</strain>
    </source>
</reference>
<accession>A0A8T5VIR5</accession>
<evidence type="ECO:0000313" key="2">
    <source>
        <dbReference type="Proteomes" id="UP000551709"/>
    </source>
</evidence>
<dbReference type="Proteomes" id="UP000551709">
    <property type="component" value="Chromosome"/>
</dbReference>
<reference evidence="1" key="1">
    <citation type="journal article" date="2017" name="Syst. Appl. Microbiol.">
        <title>Soybeans inoculated with root zone soils of Canadian native legumes harbour diverse and novel Bradyrhizobium spp. that possess agricultural potential.</title>
        <authorList>
            <person name="Bromfield E.S.P."/>
            <person name="Cloutier S."/>
            <person name="Tambong J.T."/>
            <person name="Tran Thi T.V."/>
        </authorList>
    </citation>
    <scope>NUCLEOTIDE SEQUENCE</scope>
    <source>
        <strain evidence="1">1S5</strain>
    </source>
</reference>
<name>A0A8T5VIR5_9BRAD</name>
<evidence type="ECO:0000313" key="1">
    <source>
        <dbReference type="EMBL" id="UPT84399.1"/>
    </source>
</evidence>
<gene>
    <name evidence="1" type="ORF">HAP41_0000028995</name>
</gene>
<organism evidence="1 2">
    <name type="scientific">Bradyrhizobium barranii subsp. apii</name>
    <dbReference type="NCBI Taxonomy" id="2819348"/>
    <lineage>
        <taxon>Bacteria</taxon>
        <taxon>Pseudomonadati</taxon>
        <taxon>Pseudomonadota</taxon>
        <taxon>Alphaproteobacteria</taxon>
        <taxon>Hyphomicrobiales</taxon>
        <taxon>Nitrobacteraceae</taxon>
        <taxon>Bradyrhizobium</taxon>
        <taxon>Bradyrhizobium barranii</taxon>
    </lineage>
</organism>
<protein>
    <submittedName>
        <fullName evidence="1">Uncharacterized protein</fullName>
    </submittedName>
</protein>
<dbReference type="EMBL" id="CP096255">
    <property type="protein sequence ID" value="UPT84399.1"/>
    <property type="molecule type" value="Genomic_DNA"/>
</dbReference>
<sequence length="157" mass="17127">MVEENKVTLESLQFVLGCVPFDVAQAHPDQVKLVEALKDVLVKQAHSDTNDSTAKLMWRDGEASAALTAPPAAMKPLREAMRKVKYDRRIREGTTKRNIAKLVDDPPTWLASVSSSWLIFEAVCISASKVARSASCCGLAPSTGVVKLGGLMFRDIR</sequence>
<dbReference type="RefSeq" id="WP_175618065.1">
    <property type="nucleotide sequence ID" value="NZ_CP096255.1"/>
</dbReference>